<feature type="signal peptide" evidence="1">
    <location>
        <begin position="1"/>
        <end position="27"/>
    </location>
</feature>
<accession>A0A7V8HP78</accession>
<organism evidence="2 3">
    <name type="scientific">Bifidobacterium pullorum</name>
    <dbReference type="NCBI Taxonomy" id="78448"/>
    <lineage>
        <taxon>Bacteria</taxon>
        <taxon>Bacillati</taxon>
        <taxon>Actinomycetota</taxon>
        <taxon>Actinomycetes</taxon>
        <taxon>Bifidobacteriales</taxon>
        <taxon>Bifidobacteriaceae</taxon>
        <taxon>Bifidobacterium</taxon>
    </lineage>
</organism>
<dbReference type="Proteomes" id="UP000029109">
    <property type="component" value="Unassembled WGS sequence"/>
</dbReference>
<evidence type="ECO:0000313" key="3">
    <source>
        <dbReference type="Proteomes" id="UP000029109"/>
    </source>
</evidence>
<feature type="chain" id="PRO_5031488644" description="Lactococcin 972 family bacteriocin" evidence="1">
    <location>
        <begin position="28"/>
        <end position="104"/>
    </location>
</feature>
<dbReference type="EMBL" id="JGZJ01000010">
    <property type="protein sequence ID" value="KFI80872.1"/>
    <property type="molecule type" value="Genomic_DNA"/>
</dbReference>
<keyword evidence="1" id="KW-0732">Signal</keyword>
<comment type="caution">
    <text evidence="2">The sequence shown here is derived from an EMBL/GenBank/DDBJ whole genome shotgun (WGS) entry which is preliminary data.</text>
</comment>
<dbReference type="AlphaFoldDB" id="A0A7V8HP78"/>
<name>A0A7V8HP78_9BIFI</name>
<proteinExistence type="predicted"/>
<gene>
    <name evidence="2" type="ORF">BPULL_0405</name>
</gene>
<evidence type="ECO:0008006" key="4">
    <source>
        <dbReference type="Google" id="ProtNLM"/>
    </source>
</evidence>
<sequence>MTRKTSSIIASVACCVMLCLSSQTASAEEYYYTGERNDSQYTAFYGYNWTHSYASCQSRASRCTVEAWQDGHAHKKATVQGMNQLIKVEDWGDIKNVNDGAKFY</sequence>
<protein>
    <recommendedName>
        <fullName evidence="4">Lactococcin 972 family bacteriocin</fullName>
    </recommendedName>
</protein>
<evidence type="ECO:0000313" key="2">
    <source>
        <dbReference type="EMBL" id="KFI80872.1"/>
    </source>
</evidence>
<reference evidence="2 3" key="1">
    <citation type="submission" date="2014-03" db="EMBL/GenBank/DDBJ databases">
        <title>Genomics of Bifidobacteria.</title>
        <authorList>
            <person name="Ventura M."/>
            <person name="Milani C."/>
            <person name="Lugli G.A."/>
        </authorList>
    </citation>
    <scope>NUCLEOTIDE SEQUENCE [LARGE SCALE GENOMIC DNA]</scope>
    <source>
        <strain evidence="2 3">LMG 21816</strain>
    </source>
</reference>
<evidence type="ECO:0000256" key="1">
    <source>
        <dbReference type="SAM" id="SignalP"/>
    </source>
</evidence>